<protein>
    <submittedName>
        <fullName evidence="8">Type IV secretory system conjugative DNA transfer family protein</fullName>
    </submittedName>
</protein>
<dbReference type="CDD" id="cd01127">
    <property type="entry name" value="TrwB_TraG_TraD_VirD4"/>
    <property type="match status" value="1"/>
</dbReference>
<keyword evidence="6" id="KW-0472">Membrane</keyword>
<comment type="similarity">
    <text evidence="2">Belongs to the VirD4/TraG family.</text>
</comment>
<dbReference type="SUPFAM" id="SSF52540">
    <property type="entry name" value="P-loop containing nucleoside triphosphate hydrolases"/>
    <property type="match status" value="1"/>
</dbReference>
<gene>
    <name evidence="8" type="ORF">Q4Q35_03540</name>
</gene>
<evidence type="ECO:0000256" key="6">
    <source>
        <dbReference type="ARBA" id="ARBA00023136"/>
    </source>
</evidence>
<proteinExistence type="inferred from homology"/>
<name>A0ABT8W6Y3_9FLAO</name>
<dbReference type="EMBL" id="JAUOEK010000055">
    <property type="protein sequence ID" value="MDO5968870.1"/>
    <property type="molecule type" value="Genomic_DNA"/>
</dbReference>
<keyword evidence="9" id="KW-1185">Reference proteome</keyword>
<keyword evidence="3" id="KW-1003">Cell membrane</keyword>
<evidence type="ECO:0000256" key="5">
    <source>
        <dbReference type="ARBA" id="ARBA00022989"/>
    </source>
</evidence>
<dbReference type="PANTHER" id="PTHR37937">
    <property type="entry name" value="CONJUGATIVE TRANSFER: DNA TRANSPORT"/>
    <property type="match status" value="1"/>
</dbReference>
<sequence length="440" mass="49598">MSEILLGKPLGKKSSENNQTKSRNYNLDSIRRTGLTWKLQSYREKENMTYSDDSHLITIAPTGTGKGRSAVIPNLLNYTGPVITIDPKGENYMVTSKRRKEMGQKVYKLDPFNIVDSESDGLNPMDIFALNNSELVSDAQMLSDLMSLDNTSSEHKFWDISACALLSGVIGYISSGLESEHRNYSKLYNVLHSDDVVYNLAVVLDTLGKEIHPMAYAEIASFLQKADKERSGVLSTATSYLKAFSSELVFKALDKSSFDLKEIVNGDPISIYIIIPPDKLRSHSSILRLWVGTFLKAIMSRKRIPKQRTLFILDECAQLGSFPFLESIITLSRGYGLQAWTFWQDLSQIKKLYDVGWSTMVNNCAVLQIFGTNNFNVALDCSELIGIDSDDIRDLKSSEQIVVINGKPLKSSKFDYLSDKEFEKKYSKNPYYVNIGFQPY</sequence>
<evidence type="ECO:0000313" key="9">
    <source>
        <dbReference type="Proteomes" id="UP001176883"/>
    </source>
</evidence>
<dbReference type="Pfam" id="PF02534">
    <property type="entry name" value="T4SS-DNA_transf"/>
    <property type="match status" value="1"/>
</dbReference>
<feature type="region of interest" description="Disordered" evidence="7">
    <location>
        <begin position="1"/>
        <end position="27"/>
    </location>
</feature>
<evidence type="ECO:0000256" key="2">
    <source>
        <dbReference type="ARBA" id="ARBA00008806"/>
    </source>
</evidence>
<organism evidence="8 9">
    <name type="scientific">Flavivirga aquimarina</name>
    <dbReference type="NCBI Taxonomy" id="2027862"/>
    <lineage>
        <taxon>Bacteria</taxon>
        <taxon>Pseudomonadati</taxon>
        <taxon>Bacteroidota</taxon>
        <taxon>Flavobacteriia</taxon>
        <taxon>Flavobacteriales</taxon>
        <taxon>Flavobacteriaceae</taxon>
        <taxon>Flavivirga</taxon>
    </lineage>
</organism>
<evidence type="ECO:0000313" key="8">
    <source>
        <dbReference type="EMBL" id="MDO5968870.1"/>
    </source>
</evidence>
<dbReference type="PANTHER" id="PTHR37937:SF1">
    <property type="entry name" value="CONJUGATIVE TRANSFER: DNA TRANSPORT"/>
    <property type="match status" value="1"/>
</dbReference>
<dbReference type="Gene3D" id="3.40.50.300">
    <property type="entry name" value="P-loop containing nucleotide triphosphate hydrolases"/>
    <property type="match status" value="1"/>
</dbReference>
<comment type="subcellular location">
    <subcellularLocation>
        <location evidence="1">Cell membrane</location>
        <topology evidence="1">Multi-pass membrane protein</topology>
    </subcellularLocation>
</comment>
<dbReference type="InterPro" id="IPR051539">
    <property type="entry name" value="T4SS-coupling_protein"/>
</dbReference>
<reference evidence="8" key="1">
    <citation type="submission" date="2023-07" db="EMBL/GenBank/DDBJ databases">
        <title>Two novel species in the genus Flavivirga.</title>
        <authorList>
            <person name="Kwon K."/>
        </authorList>
    </citation>
    <scope>NUCLEOTIDE SEQUENCE</scope>
    <source>
        <strain evidence="8">KCTC 52353</strain>
    </source>
</reference>
<keyword evidence="5" id="KW-1133">Transmembrane helix</keyword>
<accession>A0ABT8W6Y3</accession>
<evidence type="ECO:0000256" key="7">
    <source>
        <dbReference type="SAM" id="MobiDB-lite"/>
    </source>
</evidence>
<dbReference type="InterPro" id="IPR027417">
    <property type="entry name" value="P-loop_NTPase"/>
</dbReference>
<evidence type="ECO:0000256" key="4">
    <source>
        <dbReference type="ARBA" id="ARBA00022692"/>
    </source>
</evidence>
<keyword evidence="4" id="KW-0812">Transmembrane</keyword>
<evidence type="ECO:0000256" key="1">
    <source>
        <dbReference type="ARBA" id="ARBA00004651"/>
    </source>
</evidence>
<feature type="compositionally biased region" description="Polar residues" evidence="7">
    <location>
        <begin position="16"/>
        <end position="27"/>
    </location>
</feature>
<dbReference type="InterPro" id="IPR003688">
    <property type="entry name" value="TraG/VirD4"/>
</dbReference>
<comment type="caution">
    <text evidence="8">The sequence shown here is derived from an EMBL/GenBank/DDBJ whole genome shotgun (WGS) entry which is preliminary data.</text>
</comment>
<dbReference type="RefSeq" id="WP_303276552.1">
    <property type="nucleotide sequence ID" value="NZ_JAUOEK010000055.1"/>
</dbReference>
<evidence type="ECO:0000256" key="3">
    <source>
        <dbReference type="ARBA" id="ARBA00022475"/>
    </source>
</evidence>
<dbReference type="Proteomes" id="UP001176883">
    <property type="component" value="Unassembled WGS sequence"/>
</dbReference>